<dbReference type="SMART" id="SM00768">
    <property type="entry name" value="X8"/>
    <property type="match status" value="1"/>
</dbReference>
<evidence type="ECO:0000256" key="2">
    <source>
        <dbReference type="ARBA" id="ARBA00022622"/>
    </source>
</evidence>
<feature type="domain" description="X8" evidence="5">
    <location>
        <begin position="37"/>
        <end position="121"/>
    </location>
</feature>
<dbReference type="Pfam" id="PF07983">
    <property type="entry name" value="X8"/>
    <property type="match status" value="1"/>
</dbReference>
<proteinExistence type="predicted"/>
<reference evidence="7" key="2">
    <citation type="submission" date="2025-08" db="UniProtKB">
        <authorList>
            <consortium name="RefSeq"/>
        </authorList>
    </citation>
    <scope>IDENTIFICATION</scope>
    <source>
        <tissue evidence="7">Young leaves</tissue>
    </source>
</reference>
<evidence type="ECO:0000313" key="7">
    <source>
        <dbReference type="RefSeq" id="XP_027348419.1"/>
    </source>
</evidence>
<reference evidence="6" key="1">
    <citation type="journal article" date="2019" name="Toxins">
        <title>Detection of Abrin-Like and Prepropulchellin-Like Toxin Genes and Transcripts Using Whole Genome Sequencing and Full-Length Transcript Sequencing of Abrus precatorius.</title>
        <authorList>
            <person name="Hovde B.T."/>
            <person name="Daligault H.E."/>
            <person name="Hanschen E.R."/>
            <person name="Kunde Y.A."/>
            <person name="Johnson M.B."/>
            <person name="Starkenburg S.R."/>
            <person name="Johnson S.L."/>
        </authorList>
    </citation>
    <scope>NUCLEOTIDE SEQUENCE [LARGE SCALE GENOMIC DNA]</scope>
</reference>
<dbReference type="GeneID" id="113859975"/>
<dbReference type="PANTHER" id="PTHR31044">
    <property type="entry name" value="BETA-1,3 GLUCANASE"/>
    <property type="match status" value="1"/>
</dbReference>
<keyword evidence="2" id="KW-0336">GPI-anchor</keyword>
<comment type="subcellular location">
    <subcellularLocation>
        <location evidence="1">Cell membrane</location>
        <topology evidence="1">Lipid-anchor</topology>
        <topology evidence="1">GPI-anchor</topology>
    </subcellularLocation>
</comment>
<gene>
    <name evidence="7" type="primary">LOC113859975</name>
</gene>
<dbReference type="InterPro" id="IPR044788">
    <property type="entry name" value="X8_dom_prot"/>
</dbReference>
<feature type="chain" id="PRO_5034933988" evidence="4">
    <location>
        <begin position="24"/>
        <end position="122"/>
    </location>
</feature>
<keyword evidence="2" id="KW-0449">Lipoprotein</keyword>
<accession>A0A8B8L1A5</accession>
<evidence type="ECO:0000256" key="4">
    <source>
        <dbReference type="SAM" id="SignalP"/>
    </source>
</evidence>
<dbReference type="InterPro" id="IPR012946">
    <property type="entry name" value="X8"/>
</dbReference>
<evidence type="ECO:0000256" key="3">
    <source>
        <dbReference type="ARBA" id="ARBA00022729"/>
    </source>
</evidence>
<dbReference type="Proteomes" id="UP000694853">
    <property type="component" value="Unplaced"/>
</dbReference>
<dbReference type="AlphaFoldDB" id="A0A8B8L1A5"/>
<dbReference type="KEGG" id="aprc:113859975"/>
<organism evidence="6 7">
    <name type="scientific">Abrus precatorius</name>
    <name type="common">Indian licorice</name>
    <name type="synonym">Glycine abrus</name>
    <dbReference type="NCBI Taxonomy" id="3816"/>
    <lineage>
        <taxon>Eukaryota</taxon>
        <taxon>Viridiplantae</taxon>
        <taxon>Streptophyta</taxon>
        <taxon>Embryophyta</taxon>
        <taxon>Tracheophyta</taxon>
        <taxon>Spermatophyta</taxon>
        <taxon>Magnoliopsida</taxon>
        <taxon>eudicotyledons</taxon>
        <taxon>Gunneridae</taxon>
        <taxon>Pentapetalae</taxon>
        <taxon>rosids</taxon>
        <taxon>fabids</taxon>
        <taxon>Fabales</taxon>
        <taxon>Fabaceae</taxon>
        <taxon>Papilionoideae</taxon>
        <taxon>50 kb inversion clade</taxon>
        <taxon>NPAAA clade</taxon>
        <taxon>indigoferoid/millettioid clade</taxon>
        <taxon>Abreae</taxon>
        <taxon>Abrus</taxon>
    </lineage>
</organism>
<evidence type="ECO:0000256" key="1">
    <source>
        <dbReference type="ARBA" id="ARBA00004609"/>
    </source>
</evidence>
<sequence length="122" mass="13511">MFKSTGSLLFLVLFHLLLSFNSGGHLKFANGLIAKDKWCVANPLSNDTVLKNNIEYACNILSDCKLIQPGGSCYEPNKLMHHASAVMNQYYAMEGRNTWNCNFFGSGLLVSKDPSYGSCEYA</sequence>
<keyword evidence="3 4" id="KW-0732">Signal</keyword>
<dbReference type="OrthoDB" id="1928574at2759"/>
<keyword evidence="2" id="KW-0472">Membrane</keyword>
<dbReference type="GO" id="GO:0005886">
    <property type="term" value="C:plasma membrane"/>
    <property type="evidence" value="ECO:0007669"/>
    <property type="project" value="UniProtKB-SubCell"/>
</dbReference>
<keyword evidence="6" id="KW-1185">Reference proteome</keyword>
<dbReference type="Gene3D" id="1.20.58.1040">
    <property type="match status" value="1"/>
</dbReference>
<keyword evidence="2" id="KW-0325">Glycoprotein</keyword>
<evidence type="ECO:0000259" key="5">
    <source>
        <dbReference type="SMART" id="SM00768"/>
    </source>
</evidence>
<evidence type="ECO:0000313" key="6">
    <source>
        <dbReference type="Proteomes" id="UP000694853"/>
    </source>
</evidence>
<dbReference type="PANTHER" id="PTHR31044:SF71">
    <property type="entry name" value="MAJOR POLLEN ALLERGEN OLE E 10-LIKE"/>
    <property type="match status" value="1"/>
</dbReference>
<protein>
    <submittedName>
        <fullName evidence="7">Glucan endo-1,3-beta-glucosidase-like</fullName>
    </submittedName>
</protein>
<dbReference type="GO" id="GO:0009506">
    <property type="term" value="C:plasmodesma"/>
    <property type="evidence" value="ECO:0007669"/>
    <property type="project" value="UniProtKB-ARBA"/>
</dbReference>
<dbReference type="RefSeq" id="XP_027348419.1">
    <property type="nucleotide sequence ID" value="XM_027492618.1"/>
</dbReference>
<name>A0A8B8L1A5_ABRPR</name>
<feature type="signal peptide" evidence="4">
    <location>
        <begin position="1"/>
        <end position="23"/>
    </location>
</feature>
<dbReference type="GO" id="GO:0098552">
    <property type="term" value="C:side of membrane"/>
    <property type="evidence" value="ECO:0007669"/>
    <property type="project" value="UniProtKB-KW"/>
</dbReference>